<comment type="subcellular location">
    <subcellularLocation>
        <location evidence="1">Cell membrane</location>
        <topology evidence="1">Multi-pass membrane protein</topology>
    </subcellularLocation>
</comment>
<dbReference type="InterPro" id="IPR001851">
    <property type="entry name" value="ABC_transp_permease"/>
</dbReference>
<evidence type="ECO:0000313" key="7">
    <source>
        <dbReference type="EMBL" id="MBU5674817.1"/>
    </source>
</evidence>
<gene>
    <name evidence="7" type="ORF">KQI88_00110</name>
</gene>
<keyword evidence="4 6" id="KW-1133">Transmembrane helix</keyword>
<sequence length="350" mass="37637">MKKFKLDGEYILSITASILLALILGGAIMIFNGKNPIQGYGALITGAFGSKYALATTFTKTVPLILTGLATAIAFMTGIFNIGGEGQLYLGAFAATYIGFTFKGLPVALGVVLAIVCAAIAGAALSYIPAILKVKFKIDEVIVCVMLNSIALLFTGYLVNYPFKATDGSMGGSNLIADQYKFSKLMDVSKLNTSIIYTAMIAIFIYYLIKKTSYGYDFKMIGENNIFTKYMGLATEKYMIVAMLISGALCGIAGAFEVYGLHYRFLPNLSKGYAFDGMLIALIVKNNPLGIIIMSIFFAALKTGSVVMELETGISSELVAVIQALIILFMAGETGFKEFFKRKNLSKKGA</sequence>
<reference evidence="7 8" key="1">
    <citation type="submission" date="2021-06" db="EMBL/GenBank/DDBJ databases">
        <authorList>
            <person name="Sun Q."/>
            <person name="Li D."/>
        </authorList>
    </citation>
    <scope>NUCLEOTIDE SEQUENCE [LARGE SCALE GENOMIC DNA]</scope>
    <source>
        <strain evidence="7 8">MSJ-5</strain>
    </source>
</reference>
<evidence type="ECO:0000313" key="8">
    <source>
        <dbReference type="Proteomes" id="UP000779508"/>
    </source>
</evidence>
<evidence type="ECO:0000256" key="3">
    <source>
        <dbReference type="ARBA" id="ARBA00022692"/>
    </source>
</evidence>
<feature type="transmembrane region" description="Helical" evidence="6">
    <location>
        <begin position="191"/>
        <end position="209"/>
    </location>
</feature>
<dbReference type="RefSeq" id="WP_216414338.1">
    <property type="nucleotide sequence ID" value="NZ_JAHLQK010000001.1"/>
</dbReference>
<keyword evidence="8" id="KW-1185">Reference proteome</keyword>
<accession>A0ABS6FX61</accession>
<feature type="transmembrane region" description="Helical" evidence="6">
    <location>
        <begin position="62"/>
        <end position="84"/>
    </location>
</feature>
<name>A0ABS6FX61_9FIRM</name>
<organism evidence="7 8">
    <name type="scientific">Alkaliphilus flagellatus</name>
    <dbReference type="NCBI Taxonomy" id="2841507"/>
    <lineage>
        <taxon>Bacteria</taxon>
        <taxon>Bacillati</taxon>
        <taxon>Bacillota</taxon>
        <taxon>Clostridia</taxon>
        <taxon>Peptostreptococcales</taxon>
        <taxon>Natronincolaceae</taxon>
        <taxon>Alkaliphilus</taxon>
    </lineage>
</organism>
<comment type="caution">
    <text evidence="7">The sequence shown here is derived from an EMBL/GenBank/DDBJ whole genome shotgun (WGS) entry which is preliminary data.</text>
</comment>
<dbReference type="PANTHER" id="PTHR47089:SF1">
    <property type="entry name" value="GUANOSINE ABC TRANSPORTER PERMEASE PROTEIN NUPP"/>
    <property type="match status" value="1"/>
</dbReference>
<keyword evidence="2" id="KW-1003">Cell membrane</keyword>
<dbReference type="PANTHER" id="PTHR47089">
    <property type="entry name" value="ABC TRANSPORTER, PERMEASE PROTEIN"/>
    <property type="match status" value="1"/>
</dbReference>
<keyword evidence="3 6" id="KW-0812">Transmembrane</keyword>
<evidence type="ECO:0000256" key="5">
    <source>
        <dbReference type="ARBA" id="ARBA00023136"/>
    </source>
</evidence>
<evidence type="ECO:0000256" key="1">
    <source>
        <dbReference type="ARBA" id="ARBA00004651"/>
    </source>
</evidence>
<evidence type="ECO:0000256" key="2">
    <source>
        <dbReference type="ARBA" id="ARBA00022475"/>
    </source>
</evidence>
<feature type="transmembrane region" description="Helical" evidence="6">
    <location>
        <begin position="279"/>
        <end position="301"/>
    </location>
</feature>
<evidence type="ECO:0000256" key="4">
    <source>
        <dbReference type="ARBA" id="ARBA00022989"/>
    </source>
</evidence>
<proteinExistence type="predicted"/>
<evidence type="ECO:0000256" key="6">
    <source>
        <dbReference type="SAM" id="Phobius"/>
    </source>
</evidence>
<keyword evidence="5 6" id="KW-0472">Membrane</keyword>
<protein>
    <submittedName>
        <fullName evidence="7">ABC transporter permease</fullName>
    </submittedName>
</protein>
<dbReference type="Proteomes" id="UP000779508">
    <property type="component" value="Unassembled WGS sequence"/>
</dbReference>
<feature type="transmembrane region" description="Helical" evidence="6">
    <location>
        <begin position="37"/>
        <end position="55"/>
    </location>
</feature>
<feature type="transmembrane region" description="Helical" evidence="6">
    <location>
        <begin position="313"/>
        <end position="332"/>
    </location>
</feature>
<feature type="transmembrane region" description="Helical" evidence="6">
    <location>
        <begin position="140"/>
        <end position="159"/>
    </location>
</feature>
<feature type="transmembrane region" description="Helical" evidence="6">
    <location>
        <begin position="12"/>
        <end position="31"/>
    </location>
</feature>
<feature type="transmembrane region" description="Helical" evidence="6">
    <location>
        <begin position="104"/>
        <end position="128"/>
    </location>
</feature>
<dbReference type="CDD" id="cd06580">
    <property type="entry name" value="TM_PBP1_transp_TpRbsC_like"/>
    <property type="match status" value="1"/>
</dbReference>
<dbReference type="Pfam" id="PF02653">
    <property type="entry name" value="BPD_transp_2"/>
    <property type="match status" value="1"/>
</dbReference>
<dbReference type="EMBL" id="JAHLQK010000001">
    <property type="protein sequence ID" value="MBU5674817.1"/>
    <property type="molecule type" value="Genomic_DNA"/>
</dbReference>
<feature type="transmembrane region" description="Helical" evidence="6">
    <location>
        <begin position="238"/>
        <end position="259"/>
    </location>
</feature>